<proteinExistence type="predicted"/>
<evidence type="ECO:0000313" key="2">
    <source>
        <dbReference type="Proteomes" id="UP000193367"/>
    </source>
</evidence>
<dbReference type="EMBL" id="NCVH01000033">
    <property type="protein sequence ID" value="ORO93659.1"/>
    <property type="molecule type" value="Genomic_DNA"/>
</dbReference>
<comment type="caution">
    <text evidence="1">The sequence shown here is derived from an EMBL/GenBank/DDBJ whole genome shotgun (WGS) entry which is preliminary data.</text>
</comment>
<gene>
    <name evidence="1" type="ORF">B7698_09660</name>
</gene>
<dbReference type="AlphaFoldDB" id="A0A1X1K2U9"/>
<protein>
    <submittedName>
        <fullName evidence="1">Uncharacterized protein</fullName>
    </submittedName>
</protein>
<sequence>MKGFSMGSDVFFDYFLKSIRFHLGDRCKDIGFIEFIKDENNSFIIIIKDYILESLVVLSNILSKERIVFSCGVIHSKGGVTGVEVCMNVLELERLNNLYKI</sequence>
<reference evidence="1 2" key="1">
    <citation type="journal article" date="2016" name="Eur. J. Clin. Microbiol. Infect. Dis.">
        <title>Whole genome sequencing as a tool for phylogenetic analysis of clinical strains of Mitis group streptococci.</title>
        <authorList>
            <person name="Rasmussen L.H."/>
            <person name="Dargis R."/>
            <person name="Hojholt K."/>
            <person name="Christensen J.J."/>
            <person name="Skovgaard O."/>
            <person name="Justesen U.S."/>
            <person name="Rosenvinge F.S."/>
            <person name="Moser C."/>
            <person name="Lukjancenko O."/>
            <person name="Rasmussen S."/>
            <person name="Nielsen X.C."/>
        </authorList>
    </citation>
    <scope>NUCLEOTIDE SEQUENCE [LARGE SCALE GENOMIC DNA]</scope>
    <source>
        <strain evidence="1 2">RH_17439_08</strain>
    </source>
</reference>
<accession>A0A1X1K2U9</accession>
<dbReference type="Proteomes" id="UP000193367">
    <property type="component" value="Unassembled WGS sequence"/>
</dbReference>
<organism evidence="1 2">
    <name type="scientific">Streptococcus mitis</name>
    <dbReference type="NCBI Taxonomy" id="28037"/>
    <lineage>
        <taxon>Bacteria</taxon>
        <taxon>Bacillati</taxon>
        <taxon>Bacillota</taxon>
        <taxon>Bacilli</taxon>
        <taxon>Lactobacillales</taxon>
        <taxon>Streptococcaceae</taxon>
        <taxon>Streptococcus</taxon>
        <taxon>Streptococcus mitis group</taxon>
    </lineage>
</organism>
<evidence type="ECO:0000313" key="1">
    <source>
        <dbReference type="EMBL" id="ORO93659.1"/>
    </source>
</evidence>
<name>A0A1X1K2U9_STRMT</name>